<protein>
    <submittedName>
        <fullName evidence="4">Membrane protein</fullName>
    </submittedName>
</protein>
<keyword evidence="5" id="KW-1185">Reference proteome</keyword>
<sequence length="304" mass="33782">MPWLRAGARDAQPFTVGNRRIYVLPTRFGLFVGLALAVLNLGSLNYNNNAALLLGFVVISLCNNALIAGHLSLLGLRLRTQSAAPVFAGQTLQLPVLIESAKPDGRQLLLEHGEARCALALDAAERRSLLPIAAERRGWQDIDRVTVSTHHPLGLARAWCHLNLHERALVYPAPRGKPLPMQTPAADGGIGRSARDRSDQPHHLREYRSGDARKQIAWKASARTGQLQVREYERASADELLLDWRDLPHLDYEARIAQLTLWVLEAERRQRRYALQLPGVRIAADSGAEHRHQCLQALALMPHG</sequence>
<feature type="transmembrane region" description="Helical" evidence="2">
    <location>
        <begin position="21"/>
        <end position="39"/>
    </location>
</feature>
<feature type="domain" description="DUF58" evidence="3">
    <location>
        <begin position="204"/>
        <end position="242"/>
    </location>
</feature>
<evidence type="ECO:0000313" key="5">
    <source>
        <dbReference type="Proteomes" id="UP000632858"/>
    </source>
</evidence>
<name>A0A917CLA9_9GAMM</name>
<dbReference type="PANTHER" id="PTHR34351">
    <property type="entry name" value="SLR1927 PROTEIN-RELATED"/>
    <property type="match status" value="1"/>
</dbReference>
<evidence type="ECO:0000313" key="4">
    <source>
        <dbReference type="EMBL" id="GGF92349.1"/>
    </source>
</evidence>
<reference evidence="4" key="2">
    <citation type="submission" date="2020-09" db="EMBL/GenBank/DDBJ databases">
        <authorList>
            <person name="Sun Q."/>
            <person name="Zhou Y."/>
        </authorList>
    </citation>
    <scope>NUCLEOTIDE SEQUENCE</scope>
    <source>
        <strain evidence="4">CGMCC 1.12726</strain>
    </source>
</reference>
<feature type="compositionally biased region" description="Basic and acidic residues" evidence="1">
    <location>
        <begin position="193"/>
        <end position="206"/>
    </location>
</feature>
<feature type="transmembrane region" description="Helical" evidence="2">
    <location>
        <begin position="51"/>
        <end position="74"/>
    </location>
</feature>
<proteinExistence type="predicted"/>
<feature type="region of interest" description="Disordered" evidence="1">
    <location>
        <begin position="175"/>
        <end position="206"/>
    </location>
</feature>
<dbReference type="AlphaFoldDB" id="A0A917CLA9"/>
<evidence type="ECO:0000256" key="1">
    <source>
        <dbReference type="SAM" id="MobiDB-lite"/>
    </source>
</evidence>
<accession>A0A917CLA9</accession>
<dbReference type="PANTHER" id="PTHR34351:SF1">
    <property type="entry name" value="SLR1927 PROTEIN"/>
    <property type="match status" value="1"/>
</dbReference>
<keyword evidence="2" id="KW-0812">Transmembrane</keyword>
<dbReference type="Pfam" id="PF01882">
    <property type="entry name" value="DUF58"/>
    <property type="match status" value="1"/>
</dbReference>
<evidence type="ECO:0000259" key="3">
    <source>
        <dbReference type="Pfam" id="PF01882"/>
    </source>
</evidence>
<evidence type="ECO:0000256" key="2">
    <source>
        <dbReference type="SAM" id="Phobius"/>
    </source>
</evidence>
<comment type="caution">
    <text evidence="4">The sequence shown here is derived from an EMBL/GenBank/DDBJ whole genome shotgun (WGS) entry which is preliminary data.</text>
</comment>
<reference evidence="4" key="1">
    <citation type="journal article" date="2014" name="Int. J. Syst. Evol. Microbiol.">
        <title>Complete genome sequence of Corynebacterium casei LMG S-19264T (=DSM 44701T), isolated from a smear-ripened cheese.</title>
        <authorList>
            <consortium name="US DOE Joint Genome Institute (JGI-PGF)"/>
            <person name="Walter F."/>
            <person name="Albersmeier A."/>
            <person name="Kalinowski J."/>
            <person name="Ruckert C."/>
        </authorList>
    </citation>
    <scope>NUCLEOTIDE SEQUENCE</scope>
    <source>
        <strain evidence="4">CGMCC 1.12726</strain>
    </source>
</reference>
<gene>
    <name evidence="4" type="ORF">GCM10010960_12830</name>
</gene>
<dbReference type="RefSeq" id="WP_188448985.1">
    <property type="nucleotide sequence ID" value="NZ_BMFO01000002.1"/>
</dbReference>
<dbReference type="Proteomes" id="UP000632858">
    <property type="component" value="Unassembled WGS sequence"/>
</dbReference>
<dbReference type="EMBL" id="BMFO01000002">
    <property type="protein sequence ID" value="GGF92349.1"/>
    <property type="molecule type" value="Genomic_DNA"/>
</dbReference>
<dbReference type="InterPro" id="IPR002881">
    <property type="entry name" value="DUF58"/>
</dbReference>
<keyword evidence="2" id="KW-0472">Membrane</keyword>
<keyword evidence="2" id="KW-1133">Transmembrane helix</keyword>
<organism evidence="4 5">
    <name type="scientific">Arenimonas maotaiensis</name>
    <dbReference type="NCBI Taxonomy" id="1446479"/>
    <lineage>
        <taxon>Bacteria</taxon>
        <taxon>Pseudomonadati</taxon>
        <taxon>Pseudomonadota</taxon>
        <taxon>Gammaproteobacteria</taxon>
        <taxon>Lysobacterales</taxon>
        <taxon>Lysobacteraceae</taxon>
        <taxon>Arenimonas</taxon>
    </lineage>
</organism>